<keyword evidence="1" id="KW-0805">Transcription regulation</keyword>
<keyword evidence="6" id="KW-1185">Reference proteome</keyword>
<dbReference type="Gene3D" id="1.10.10.60">
    <property type="entry name" value="Homeodomain-like"/>
    <property type="match status" value="2"/>
</dbReference>
<evidence type="ECO:0000313" key="5">
    <source>
        <dbReference type="EMBL" id="OAB46596.1"/>
    </source>
</evidence>
<dbReference type="InterPro" id="IPR003313">
    <property type="entry name" value="AraC-bd"/>
</dbReference>
<dbReference type="PANTHER" id="PTHR43280:SF28">
    <property type="entry name" value="HTH-TYPE TRANSCRIPTIONAL ACTIVATOR RHAS"/>
    <property type="match status" value="1"/>
</dbReference>
<dbReference type="Pfam" id="PF12833">
    <property type="entry name" value="HTH_18"/>
    <property type="match status" value="1"/>
</dbReference>
<dbReference type="InterPro" id="IPR020449">
    <property type="entry name" value="Tscrpt_reg_AraC-type_HTH"/>
</dbReference>
<protein>
    <submittedName>
        <fullName evidence="5">AraC family transcriptional regulator</fullName>
    </submittedName>
</protein>
<dbReference type="InterPro" id="IPR018062">
    <property type="entry name" value="HTH_AraC-typ_CS"/>
</dbReference>
<dbReference type="InterPro" id="IPR037923">
    <property type="entry name" value="HTH-like"/>
</dbReference>
<keyword evidence="3" id="KW-0804">Transcription</keyword>
<dbReference type="SMART" id="SM00342">
    <property type="entry name" value="HTH_ARAC"/>
    <property type="match status" value="1"/>
</dbReference>
<dbReference type="CDD" id="cd06986">
    <property type="entry name" value="cupin_MmsR-like_N"/>
    <property type="match status" value="1"/>
</dbReference>
<name>A0A168PBC7_9BACL</name>
<keyword evidence="2" id="KW-0238">DNA-binding</keyword>
<dbReference type="GO" id="GO:0003700">
    <property type="term" value="F:DNA-binding transcription factor activity"/>
    <property type="evidence" value="ECO:0007669"/>
    <property type="project" value="InterPro"/>
</dbReference>
<accession>A0A168PBC7</accession>
<dbReference type="Pfam" id="PF02311">
    <property type="entry name" value="AraC_binding"/>
    <property type="match status" value="1"/>
</dbReference>
<dbReference type="GO" id="GO:0043565">
    <property type="term" value="F:sequence-specific DNA binding"/>
    <property type="evidence" value="ECO:0007669"/>
    <property type="project" value="InterPro"/>
</dbReference>
<evidence type="ECO:0000313" key="6">
    <source>
        <dbReference type="Proteomes" id="UP000077355"/>
    </source>
</evidence>
<dbReference type="RefSeq" id="WP_068649560.1">
    <property type="nucleotide sequence ID" value="NZ_CP043611.1"/>
</dbReference>
<evidence type="ECO:0000256" key="1">
    <source>
        <dbReference type="ARBA" id="ARBA00023015"/>
    </source>
</evidence>
<dbReference type="PROSITE" id="PS01124">
    <property type="entry name" value="HTH_ARAC_FAMILY_2"/>
    <property type="match status" value="1"/>
</dbReference>
<feature type="domain" description="HTH araC/xylS-type" evidence="4">
    <location>
        <begin position="170"/>
        <end position="269"/>
    </location>
</feature>
<dbReference type="InterPro" id="IPR009057">
    <property type="entry name" value="Homeodomain-like_sf"/>
</dbReference>
<dbReference type="InterPro" id="IPR018060">
    <property type="entry name" value="HTH_AraC"/>
</dbReference>
<dbReference type="PRINTS" id="PR00032">
    <property type="entry name" value="HTHARAC"/>
</dbReference>
<dbReference type="Proteomes" id="UP000077355">
    <property type="component" value="Unassembled WGS sequence"/>
</dbReference>
<evidence type="ECO:0000256" key="2">
    <source>
        <dbReference type="ARBA" id="ARBA00023125"/>
    </source>
</evidence>
<reference evidence="5 6" key="1">
    <citation type="submission" date="2016-03" db="EMBL/GenBank/DDBJ databases">
        <title>Draft genome sequence of Paenibacillus antarcticus CECT 5836.</title>
        <authorList>
            <person name="Shin S.-K."/>
            <person name="Yi H."/>
        </authorList>
    </citation>
    <scope>NUCLEOTIDE SEQUENCE [LARGE SCALE GENOMIC DNA]</scope>
    <source>
        <strain evidence="5 6">CECT 5836</strain>
    </source>
</reference>
<dbReference type="Gene3D" id="2.60.120.280">
    <property type="entry name" value="Regulatory protein AraC"/>
    <property type="match status" value="1"/>
</dbReference>
<organism evidence="5 6">
    <name type="scientific">Paenibacillus antarcticus</name>
    <dbReference type="NCBI Taxonomy" id="253703"/>
    <lineage>
        <taxon>Bacteria</taxon>
        <taxon>Bacillati</taxon>
        <taxon>Bacillota</taxon>
        <taxon>Bacilli</taxon>
        <taxon>Bacillales</taxon>
        <taxon>Paenibacillaceae</taxon>
        <taxon>Paenibacillus</taxon>
    </lineage>
</organism>
<dbReference type="PANTHER" id="PTHR43280">
    <property type="entry name" value="ARAC-FAMILY TRANSCRIPTIONAL REGULATOR"/>
    <property type="match status" value="1"/>
</dbReference>
<dbReference type="OrthoDB" id="185320at2"/>
<dbReference type="AlphaFoldDB" id="A0A168PBC7"/>
<evidence type="ECO:0000259" key="4">
    <source>
        <dbReference type="PROSITE" id="PS01124"/>
    </source>
</evidence>
<dbReference type="SUPFAM" id="SSF51215">
    <property type="entry name" value="Regulatory protein AraC"/>
    <property type="match status" value="1"/>
</dbReference>
<gene>
    <name evidence="5" type="ORF">PBAT_11335</name>
</gene>
<dbReference type="SUPFAM" id="SSF46689">
    <property type="entry name" value="Homeodomain-like"/>
    <property type="match status" value="2"/>
</dbReference>
<evidence type="ECO:0000256" key="3">
    <source>
        <dbReference type="ARBA" id="ARBA00023163"/>
    </source>
</evidence>
<proteinExistence type="predicted"/>
<sequence>MKSKMIFCQTEETIVLPLYATTIGYWEHQNETVRPAGFPDYQLHQVLEGKGELIVNEERYIVGPGDVFFLYPDVPHSYTPISREWKLSWISFNGREAGYMLQYAGIRKSGPSRLREGKWLSPLRKMLTMMNHNELGTNLELSKLLYALLLDMRLNLVSPLNEDFEMERIKSVLQHIERNLHRALPLKELAEVASVSPQYLCRLFQRTLHDRPVTYINKQRINRSKQLMFDDREKKMYEIAQLVGFDNASYFCAVFKRVTGLKPEEFKQLHGWGR</sequence>
<dbReference type="PROSITE" id="PS00041">
    <property type="entry name" value="HTH_ARAC_FAMILY_1"/>
    <property type="match status" value="1"/>
</dbReference>
<comment type="caution">
    <text evidence="5">The sequence shown here is derived from an EMBL/GenBank/DDBJ whole genome shotgun (WGS) entry which is preliminary data.</text>
</comment>
<dbReference type="EMBL" id="LVJI01000015">
    <property type="protein sequence ID" value="OAB46596.1"/>
    <property type="molecule type" value="Genomic_DNA"/>
</dbReference>